<organism evidence="3 5">
    <name type="scientific">Streptomyces daghestanicus</name>
    <dbReference type="NCBI Taxonomy" id="66885"/>
    <lineage>
        <taxon>Bacteria</taxon>
        <taxon>Bacillati</taxon>
        <taxon>Actinomycetota</taxon>
        <taxon>Actinomycetes</taxon>
        <taxon>Kitasatosporales</taxon>
        <taxon>Streptomycetaceae</taxon>
        <taxon>Streptomyces</taxon>
    </lineage>
</organism>
<evidence type="ECO:0000256" key="1">
    <source>
        <dbReference type="SAM" id="MobiDB-lite"/>
    </source>
</evidence>
<evidence type="ECO:0000313" key="2">
    <source>
        <dbReference type="EMBL" id="GHI28279.1"/>
    </source>
</evidence>
<dbReference type="EMBL" id="BNDX01000001">
    <property type="protein sequence ID" value="GHI28279.1"/>
    <property type="molecule type" value="Genomic_DNA"/>
</dbReference>
<reference evidence="3" key="1">
    <citation type="submission" date="2024-05" db="EMBL/GenBank/DDBJ databases">
        <title>Whole genome shotgun sequence of Streptomyces daghestanicus NBRC 12762.</title>
        <authorList>
            <person name="Komaki H."/>
            <person name="Tamura T."/>
        </authorList>
    </citation>
    <scope>NUCLEOTIDE SEQUENCE</scope>
    <source>
        <strain evidence="3">NBRC 12762</strain>
    </source>
</reference>
<gene>
    <name evidence="2" type="ORF">Sdagh_00090</name>
    <name evidence="3" type="ORF">Sdagh_00260</name>
    <name evidence="4" type="ORF">Sdagh_09160</name>
</gene>
<feature type="compositionally biased region" description="Basic and acidic residues" evidence="1">
    <location>
        <begin position="12"/>
        <end position="22"/>
    </location>
</feature>
<evidence type="ECO:0000313" key="3">
    <source>
        <dbReference type="EMBL" id="GHI28296.1"/>
    </source>
</evidence>
<protein>
    <submittedName>
        <fullName evidence="3">Uncharacterized protein</fullName>
    </submittedName>
</protein>
<dbReference type="EMBL" id="BNDX01000001">
    <property type="protein sequence ID" value="GHI28296.1"/>
    <property type="molecule type" value="Genomic_DNA"/>
</dbReference>
<keyword evidence="5" id="KW-1185">Reference proteome</keyword>
<feature type="compositionally biased region" description="Polar residues" evidence="1">
    <location>
        <begin position="1"/>
        <end position="11"/>
    </location>
</feature>
<name>A0ABQ3PTF4_9ACTN</name>
<sequence length="116" mass="12368">MVRGIRQTTTGPRRDTYERDRCAVASFPDRPPPPVRSSRAGKGTPAREAVRRMTDGPAAGPRDPGEDPRKVVPGVPARSPPSRTWRTSKAARVHSRVTLPGGAPLALLTGTVEVPG</sequence>
<comment type="caution">
    <text evidence="3">The sequence shown here is derived from an EMBL/GenBank/DDBJ whole genome shotgun (WGS) entry which is preliminary data.</text>
</comment>
<dbReference type="EMBL" id="BNDX01000002">
    <property type="protein sequence ID" value="GHI29186.1"/>
    <property type="molecule type" value="Genomic_DNA"/>
</dbReference>
<accession>A0ABQ3PTF4</accession>
<feature type="region of interest" description="Disordered" evidence="1">
    <location>
        <begin position="1"/>
        <end position="92"/>
    </location>
</feature>
<evidence type="ECO:0000313" key="4">
    <source>
        <dbReference type="EMBL" id="GHI29186.1"/>
    </source>
</evidence>
<proteinExistence type="predicted"/>
<dbReference type="Proteomes" id="UP001052655">
    <property type="component" value="Unassembled WGS sequence"/>
</dbReference>
<evidence type="ECO:0000313" key="5">
    <source>
        <dbReference type="Proteomes" id="UP001052655"/>
    </source>
</evidence>